<evidence type="ECO:0000313" key="1">
    <source>
        <dbReference type="EMBL" id="KAJ9101366.1"/>
    </source>
</evidence>
<sequence length="573" mass="64285">MGSAAINAEKSHDSSPEIITSELPYNPSSTLTADSSGASTPKSLDDHPLHNKGYDGQLENGYPATEKSSIYDEVVELTPMEAFKRRVDGDESPLPEVQACVPTDDDPSIMINRYVVAQILLFPVGKAWEKLPEWRIGTQRWGFRINPGKFTIKEHALIVICVNLTGSSAYALGSYVAISSPVYWNRDYGAGFCFVYLLTTQMLGFGLAGLARRWIVYPAALIWPSTLSSTVLFRALHENSDRGVVANGWKMNSGLGLFPISFDWTVINYAGSPLITPFYITANCFAVVVIFYLFLSPILYYNNVWNSGYSTYDNTGATYNISRVVDKNLEFVLEKYEQYSPMYISLSYSPSYALSFASVTAILFHTVLYHGKEIVARFKDSRAGGEDVHKRKMNAYREVPDWGVSLRWYMILTAVILGLGIFTIRYWDTQLPVWGFIVVCFGMGALLIIPEGLLEGTTNQRVFLNIITELIAGYIWPGKPIANMMVKFYGYNSVKHGLDFAQDLKLGQYMKIAPRILFVTQIYSSVLSTAVQTGVLRWMYGHVEDLCKPTNKDRFTCNGSKVVYKSKVVYNVF</sequence>
<organism evidence="1 2">
    <name type="scientific">Naganishia adeliensis</name>
    <dbReference type="NCBI Taxonomy" id="92952"/>
    <lineage>
        <taxon>Eukaryota</taxon>
        <taxon>Fungi</taxon>
        <taxon>Dikarya</taxon>
        <taxon>Basidiomycota</taxon>
        <taxon>Agaricomycotina</taxon>
        <taxon>Tremellomycetes</taxon>
        <taxon>Filobasidiales</taxon>
        <taxon>Filobasidiaceae</taxon>
        <taxon>Naganishia</taxon>
    </lineage>
</organism>
<proteinExistence type="predicted"/>
<keyword evidence="2" id="KW-1185">Reference proteome</keyword>
<protein>
    <submittedName>
        <fullName evidence="1">Uncharacterized protein</fullName>
    </submittedName>
</protein>
<reference evidence="1" key="1">
    <citation type="submission" date="2023-04" db="EMBL/GenBank/DDBJ databases">
        <title>Draft Genome sequencing of Naganishia species isolated from polar environments using Oxford Nanopore Technology.</title>
        <authorList>
            <person name="Leo P."/>
            <person name="Venkateswaran K."/>
        </authorList>
    </citation>
    <scope>NUCLEOTIDE SEQUENCE</scope>
    <source>
        <strain evidence="1">MNA-CCFEE 5262</strain>
    </source>
</reference>
<dbReference type="Proteomes" id="UP001230649">
    <property type="component" value="Unassembled WGS sequence"/>
</dbReference>
<gene>
    <name evidence="1" type="ORF">QFC20_005247</name>
</gene>
<name>A0ACC2VRV8_9TREE</name>
<evidence type="ECO:0000313" key="2">
    <source>
        <dbReference type="Proteomes" id="UP001230649"/>
    </source>
</evidence>
<comment type="caution">
    <text evidence="1">The sequence shown here is derived from an EMBL/GenBank/DDBJ whole genome shotgun (WGS) entry which is preliminary data.</text>
</comment>
<accession>A0ACC2VRV8</accession>
<dbReference type="EMBL" id="JASBWS010000070">
    <property type="protein sequence ID" value="KAJ9101366.1"/>
    <property type="molecule type" value="Genomic_DNA"/>
</dbReference>